<sequence length="463" mass="53441">MRNNAQVFLKSYDNVVESFGGRWVTKPTAILIVHGVGHQNPLETLDVFSRGLLETFGKAGYNLRAEHHLAKKLASDSQVPWFDNFLRLEDVNGGKAPLDIYEYYWANQTEDQATLRDTNKWLNNVTRGARKFYHEKKEFAERHQDSSLFIKNGKFNPFTYWLCISFVPQVFLLFDLLRKGFSKLLTAIPIVGSLLSMLFQGGTEDRVDKMANLLNDVTIYNTTDAKSRFFKIRNCILDGAVQALKYLLEAKKTDDDKLKFTYGQVLVAGHSLGSQVAFDAINRLNHLVNQCEISGYQGNGACSFDPAETPVSERLIGLVTFGSPLDKIAFFFKEQVTREEYVRRQLIRNFHGFKQRNWLEDKPNELEIKPCERRLFEEVNWRNYWDRKDYISGSLDYYQGVTNVNCAFPANLLSFTHSDYWNCKNMYGEIIEYFLLPKPNDIVGQPDDEDTNRNFSESDFALV</sequence>
<dbReference type="Proteomes" id="UP001597641">
    <property type="component" value="Unassembled WGS sequence"/>
</dbReference>
<reference evidence="2" key="1">
    <citation type="journal article" date="2019" name="Int. J. Syst. Evol. Microbiol.">
        <title>The Global Catalogue of Microorganisms (GCM) 10K type strain sequencing project: providing services to taxonomists for standard genome sequencing and annotation.</title>
        <authorList>
            <consortium name="The Broad Institute Genomics Platform"/>
            <consortium name="The Broad Institute Genome Sequencing Center for Infectious Disease"/>
            <person name="Wu L."/>
            <person name="Ma J."/>
        </authorList>
    </citation>
    <scope>NUCLEOTIDE SEQUENCE [LARGE SCALE GENOMIC DNA]</scope>
    <source>
        <strain evidence="2">KCTC 23984</strain>
    </source>
</reference>
<evidence type="ECO:0008006" key="3">
    <source>
        <dbReference type="Google" id="ProtNLM"/>
    </source>
</evidence>
<dbReference type="EMBL" id="JBHUOX010000025">
    <property type="protein sequence ID" value="MFD3003182.1"/>
    <property type="molecule type" value="Genomic_DNA"/>
</dbReference>
<comment type="caution">
    <text evidence="1">The sequence shown here is derived from an EMBL/GenBank/DDBJ whole genome shotgun (WGS) entry which is preliminary data.</text>
</comment>
<accession>A0ABW6C1A7</accession>
<organism evidence="1 2">
    <name type="scientific">Pontibacter toksunensis</name>
    <dbReference type="NCBI Taxonomy" id="1332631"/>
    <lineage>
        <taxon>Bacteria</taxon>
        <taxon>Pseudomonadati</taxon>
        <taxon>Bacteroidota</taxon>
        <taxon>Cytophagia</taxon>
        <taxon>Cytophagales</taxon>
        <taxon>Hymenobacteraceae</taxon>
        <taxon>Pontibacter</taxon>
    </lineage>
</organism>
<proteinExistence type="predicted"/>
<keyword evidence="2" id="KW-1185">Reference proteome</keyword>
<protein>
    <recommendedName>
        <fullName evidence="3">Lipase (Class 3)</fullName>
    </recommendedName>
</protein>
<name>A0ABW6C1A7_9BACT</name>
<dbReference type="InterPro" id="IPR029058">
    <property type="entry name" value="AB_hydrolase_fold"/>
</dbReference>
<evidence type="ECO:0000313" key="1">
    <source>
        <dbReference type="EMBL" id="MFD3003182.1"/>
    </source>
</evidence>
<dbReference type="RefSeq" id="WP_377490053.1">
    <property type="nucleotide sequence ID" value="NZ_JBHUOX010000025.1"/>
</dbReference>
<dbReference type="SUPFAM" id="SSF53474">
    <property type="entry name" value="alpha/beta-Hydrolases"/>
    <property type="match status" value="1"/>
</dbReference>
<gene>
    <name evidence="1" type="ORF">ACFS7Z_22660</name>
</gene>
<evidence type="ECO:0000313" key="2">
    <source>
        <dbReference type="Proteomes" id="UP001597641"/>
    </source>
</evidence>